<gene>
    <name evidence="11" type="primary">atpB</name>
    <name evidence="13" type="ORF">V0U35_12450</name>
</gene>
<dbReference type="RefSeq" id="WP_330197052.1">
    <property type="nucleotide sequence ID" value="NZ_JAZDRO010000005.1"/>
</dbReference>
<dbReference type="InterPro" id="IPR045083">
    <property type="entry name" value="ATP_synth_F0_asu_bact/mt"/>
</dbReference>
<comment type="function">
    <text evidence="11 12">Key component of the proton channel; it plays a direct role in the translocation of protons across the membrane.</text>
</comment>
<protein>
    <recommendedName>
        <fullName evidence="11 12">ATP synthase subunit a</fullName>
    </recommendedName>
    <alternativeName>
        <fullName evidence="11">ATP synthase F0 sector subunit a</fullName>
    </alternativeName>
    <alternativeName>
        <fullName evidence="11">F-ATPase subunit 6</fullName>
    </alternativeName>
</protein>
<keyword evidence="5 11" id="KW-0812">Transmembrane</keyword>
<dbReference type="EMBL" id="JAZDRO010000005">
    <property type="protein sequence ID" value="MEE2567490.1"/>
    <property type="molecule type" value="Genomic_DNA"/>
</dbReference>
<dbReference type="Gene3D" id="1.20.120.220">
    <property type="entry name" value="ATP synthase, F0 complex, subunit A"/>
    <property type="match status" value="1"/>
</dbReference>
<keyword evidence="3 11" id="KW-0813">Transport</keyword>
<dbReference type="InterPro" id="IPR000568">
    <property type="entry name" value="ATP_synth_F0_asu"/>
</dbReference>
<evidence type="ECO:0000256" key="6">
    <source>
        <dbReference type="ARBA" id="ARBA00022781"/>
    </source>
</evidence>
<evidence type="ECO:0000256" key="11">
    <source>
        <dbReference type="HAMAP-Rule" id="MF_01393"/>
    </source>
</evidence>
<evidence type="ECO:0000313" key="13">
    <source>
        <dbReference type="EMBL" id="MEE2567490.1"/>
    </source>
</evidence>
<evidence type="ECO:0000256" key="9">
    <source>
        <dbReference type="ARBA" id="ARBA00023136"/>
    </source>
</evidence>
<evidence type="ECO:0000256" key="12">
    <source>
        <dbReference type="RuleBase" id="RU000483"/>
    </source>
</evidence>
<dbReference type="InterPro" id="IPR023011">
    <property type="entry name" value="ATP_synth_F0_asu_AS"/>
</dbReference>
<keyword evidence="9 11" id="KW-0472">Membrane</keyword>
<keyword evidence="11" id="KW-1003">Cell membrane</keyword>
<evidence type="ECO:0000256" key="5">
    <source>
        <dbReference type="ARBA" id="ARBA00022692"/>
    </source>
</evidence>
<keyword evidence="10 11" id="KW-0066">ATP synthesis</keyword>
<evidence type="ECO:0000256" key="4">
    <source>
        <dbReference type="ARBA" id="ARBA00022547"/>
    </source>
</evidence>
<dbReference type="PROSITE" id="PS00449">
    <property type="entry name" value="ATPASE_A"/>
    <property type="match status" value="1"/>
</dbReference>
<accession>A0ABU7M249</accession>
<feature type="transmembrane region" description="Helical" evidence="11">
    <location>
        <begin position="229"/>
        <end position="247"/>
    </location>
</feature>
<organism evidence="13 14">
    <name type="scientific">Hyphobacterium marinum</name>
    <dbReference type="NCBI Taxonomy" id="3116574"/>
    <lineage>
        <taxon>Bacteria</taxon>
        <taxon>Pseudomonadati</taxon>
        <taxon>Pseudomonadota</taxon>
        <taxon>Alphaproteobacteria</taxon>
        <taxon>Maricaulales</taxon>
        <taxon>Maricaulaceae</taxon>
        <taxon>Hyphobacterium</taxon>
    </lineage>
</organism>
<feature type="transmembrane region" description="Helical" evidence="11">
    <location>
        <begin position="34"/>
        <end position="53"/>
    </location>
</feature>
<keyword evidence="14" id="KW-1185">Reference proteome</keyword>
<dbReference type="SUPFAM" id="SSF81336">
    <property type="entry name" value="F1F0 ATP synthase subunit A"/>
    <property type="match status" value="1"/>
</dbReference>
<dbReference type="Proteomes" id="UP001310692">
    <property type="component" value="Unassembled WGS sequence"/>
</dbReference>
<reference evidence="13 14" key="1">
    <citation type="submission" date="2024-01" db="EMBL/GenBank/DDBJ databases">
        <title>Hyphobacterium bacterium isolated from marine sediment.</title>
        <authorList>
            <person name="Zhao S."/>
        </authorList>
    </citation>
    <scope>NUCLEOTIDE SEQUENCE [LARGE SCALE GENOMIC DNA]</scope>
    <source>
        <strain evidence="13 14">Y60-23</strain>
    </source>
</reference>
<comment type="subcellular location">
    <subcellularLocation>
        <location evidence="11 12">Cell membrane</location>
        <topology evidence="11 12">Multi-pass membrane protein</topology>
    </subcellularLocation>
    <subcellularLocation>
        <location evidence="1">Membrane</location>
        <topology evidence="1">Multi-pass membrane protein</topology>
    </subcellularLocation>
</comment>
<keyword evidence="8 11" id="KW-0406">Ion transport</keyword>
<dbReference type="Pfam" id="PF00119">
    <property type="entry name" value="ATP-synt_A"/>
    <property type="match status" value="1"/>
</dbReference>
<name>A0ABU7M249_9PROT</name>
<feature type="transmembrane region" description="Helical" evidence="11">
    <location>
        <begin position="118"/>
        <end position="137"/>
    </location>
</feature>
<dbReference type="InterPro" id="IPR035908">
    <property type="entry name" value="F0_ATP_A_sf"/>
</dbReference>
<evidence type="ECO:0000256" key="3">
    <source>
        <dbReference type="ARBA" id="ARBA00022448"/>
    </source>
</evidence>
<sequence length="255" mass="27536">MAMLETDPMHQFEVQPILPLPTVFGIDLTITNTATMMIIIVLLVAGGLSLLMGKRALVPGRGQSIAELLYEFVADMASSIMGKDGMKFFPYIFTLFIFIFAANLLGLIPGMFTVTSHIIVTLALAMTTIAIVLWVGFTKNGLGFLKLFAPSGLPWWMYPILVPIEVVSFLSRPFSLAIRLFANMLAGHILLKLFGGFMISLVAALGFAAGGALALLALGITTAVTGLEFLVAFLQAYIFSVLSCIYINDALHPSH</sequence>
<feature type="transmembrane region" description="Helical" evidence="11">
    <location>
        <begin position="88"/>
        <end position="106"/>
    </location>
</feature>
<dbReference type="PANTHER" id="PTHR11410:SF0">
    <property type="entry name" value="ATP SYNTHASE SUBUNIT A"/>
    <property type="match status" value="1"/>
</dbReference>
<dbReference type="PRINTS" id="PR00123">
    <property type="entry name" value="ATPASEA"/>
</dbReference>
<proteinExistence type="inferred from homology"/>
<feature type="transmembrane region" description="Helical" evidence="11">
    <location>
        <begin position="193"/>
        <end position="217"/>
    </location>
</feature>
<dbReference type="HAMAP" id="MF_01393">
    <property type="entry name" value="ATP_synth_a_bact"/>
    <property type="match status" value="1"/>
</dbReference>
<dbReference type="NCBIfam" id="NF004482">
    <property type="entry name" value="PRK05815.2-4"/>
    <property type="match status" value="1"/>
</dbReference>
<evidence type="ECO:0000256" key="8">
    <source>
        <dbReference type="ARBA" id="ARBA00023065"/>
    </source>
</evidence>
<dbReference type="PANTHER" id="PTHR11410">
    <property type="entry name" value="ATP SYNTHASE SUBUNIT A"/>
    <property type="match status" value="1"/>
</dbReference>
<evidence type="ECO:0000313" key="14">
    <source>
        <dbReference type="Proteomes" id="UP001310692"/>
    </source>
</evidence>
<comment type="caution">
    <text evidence="13">The sequence shown here is derived from an EMBL/GenBank/DDBJ whole genome shotgun (WGS) entry which is preliminary data.</text>
</comment>
<dbReference type="CDD" id="cd00310">
    <property type="entry name" value="ATP-synt_Fo_a_6"/>
    <property type="match status" value="1"/>
</dbReference>
<evidence type="ECO:0000256" key="7">
    <source>
        <dbReference type="ARBA" id="ARBA00022989"/>
    </source>
</evidence>
<evidence type="ECO:0000256" key="2">
    <source>
        <dbReference type="ARBA" id="ARBA00006810"/>
    </source>
</evidence>
<evidence type="ECO:0000256" key="1">
    <source>
        <dbReference type="ARBA" id="ARBA00004141"/>
    </source>
</evidence>
<keyword evidence="6 11" id="KW-0375">Hydrogen ion transport</keyword>
<keyword evidence="4 11" id="KW-0138">CF(0)</keyword>
<evidence type="ECO:0000256" key="10">
    <source>
        <dbReference type="ARBA" id="ARBA00023310"/>
    </source>
</evidence>
<dbReference type="NCBIfam" id="TIGR01131">
    <property type="entry name" value="ATP_synt_6_or_A"/>
    <property type="match status" value="1"/>
</dbReference>
<comment type="similarity">
    <text evidence="2 11 12">Belongs to the ATPase A chain family.</text>
</comment>
<keyword evidence="7 11" id="KW-1133">Transmembrane helix</keyword>